<protein>
    <submittedName>
        <fullName evidence="18">Translocase of chloroplast, chloroplastic</fullName>
    </submittedName>
</protein>
<dbReference type="InterPro" id="IPR027417">
    <property type="entry name" value="P-loop_NTPase"/>
</dbReference>
<comment type="subcellular location">
    <subcellularLocation>
        <location evidence="15">Plastid</location>
        <location evidence="15">Chloroplast outer membrane</location>
        <topology evidence="15">Single-pass membrane protein</topology>
    </subcellularLocation>
</comment>
<dbReference type="InterPro" id="IPR006703">
    <property type="entry name" value="G_AIG1"/>
</dbReference>
<evidence type="ECO:0000256" key="7">
    <source>
        <dbReference type="ARBA" id="ARBA00022741"/>
    </source>
</evidence>
<organism evidence="18">
    <name type="scientific">Sesamum calycinum</name>
    <dbReference type="NCBI Taxonomy" id="2727403"/>
    <lineage>
        <taxon>Eukaryota</taxon>
        <taxon>Viridiplantae</taxon>
        <taxon>Streptophyta</taxon>
        <taxon>Embryophyta</taxon>
        <taxon>Tracheophyta</taxon>
        <taxon>Spermatophyta</taxon>
        <taxon>Magnoliopsida</taxon>
        <taxon>eudicotyledons</taxon>
        <taxon>Gunneridae</taxon>
        <taxon>Pentapetalae</taxon>
        <taxon>asterids</taxon>
        <taxon>lamiids</taxon>
        <taxon>Lamiales</taxon>
        <taxon>Pedaliaceae</taxon>
        <taxon>Sesamum</taxon>
    </lineage>
</organism>
<dbReference type="PANTHER" id="PTHR10903">
    <property type="entry name" value="GTPASE, IMAP FAMILY MEMBER-RELATED"/>
    <property type="match status" value="1"/>
</dbReference>
<evidence type="ECO:0000256" key="15">
    <source>
        <dbReference type="ARBA" id="ARBA00023766"/>
    </source>
</evidence>
<evidence type="ECO:0000256" key="11">
    <source>
        <dbReference type="ARBA" id="ARBA00022927"/>
    </source>
</evidence>
<evidence type="ECO:0000256" key="6">
    <source>
        <dbReference type="ARBA" id="ARBA00022723"/>
    </source>
</evidence>
<dbReference type="GO" id="GO:0045036">
    <property type="term" value="P:protein targeting to chloroplast"/>
    <property type="evidence" value="ECO:0007669"/>
    <property type="project" value="TreeGrafter"/>
</dbReference>
<dbReference type="EMBL" id="JACGWM010000012">
    <property type="protein sequence ID" value="KAL0337576.1"/>
    <property type="molecule type" value="Genomic_DNA"/>
</dbReference>
<proteinExistence type="inferred from homology"/>
<dbReference type="Gene3D" id="3.40.50.300">
    <property type="entry name" value="P-loop containing nucleotide triphosphate hydrolases"/>
    <property type="match status" value="1"/>
</dbReference>
<evidence type="ECO:0000256" key="2">
    <source>
        <dbReference type="ARBA" id="ARBA00022448"/>
    </source>
</evidence>
<dbReference type="GO" id="GO:0005525">
    <property type="term" value="F:GTP binding"/>
    <property type="evidence" value="ECO:0007669"/>
    <property type="project" value="UniProtKB-KW"/>
</dbReference>
<dbReference type="GO" id="GO:0009707">
    <property type="term" value="C:chloroplast outer membrane"/>
    <property type="evidence" value="ECO:0007669"/>
    <property type="project" value="UniProtKB-SubCell"/>
</dbReference>
<keyword evidence="6" id="KW-0479">Metal-binding</keyword>
<reference evidence="18" key="2">
    <citation type="journal article" date="2024" name="Plant">
        <title>Genomic evolution and insights into agronomic trait innovations of Sesamum species.</title>
        <authorList>
            <person name="Miao H."/>
            <person name="Wang L."/>
            <person name="Qu L."/>
            <person name="Liu H."/>
            <person name="Sun Y."/>
            <person name="Le M."/>
            <person name="Wang Q."/>
            <person name="Wei S."/>
            <person name="Zheng Y."/>
            <person name="Lin W."/>
            <person name="Duan Y."/>
            <person name="Cao H."/>
            <person name="Xiong S."/>
            <person name="Wang X."/>
            <person name="Wei L."/>
            <person name="Li C."/>
            <person name="Ma Q."/>
            <person name="Ju M."/>
            <person name="Zhao R."/>
            <person name="Li G."/>
            <person name="Mu C."/>
            <person name="Tian Q."/>
            <person name="Mei H."/>
            <person name="Zhang T."/>
            <person name="Gao T."/>
            <person name="Zhang H."/>
        </authorList>
    </citation>
    <scope>NUCLEOTIDE SEQUENCE</scope>
    <source>
        <strain evidence="18">KEN8</strain>
    </source>
</reference>
<dbReference type="GO" id="GO:0016787">
    <property type="term" value="F:hydrolase activity"/>
    <property type="evidence" value="ECO:0007669"/>
    <property type="project" value="UniProtKB-KW"/>
</dbReference>
<feature type="domain" description="AIG1-type G" evidence="17">
    <location>
        <begin position="192"/>
        <end position="433"/>
    </location>
</feature>
<dbReference type="Pfam" id="PF04548">
    <property type="entry name" value="AIG1"/>
    <property type="match status" value="1"/>
</dbReference>
<dbReference type="InterPro" id="IPR024283">
    <property type="entry name" value="TOC159_MAD"/>
</dbReference>
<keyword evidence="7" id="KW-0547">Nucleotide-binding</keyword>
<comment type="caution">
    <text evidence="18">The sequence shown here is derived from an EMBL/GenBank/DDBJ whole genome shotgun (WGS) entry which is preliminary data.</text>
</comment>
<dbReference type="InterPro" id="IPR045058">
    <property type="entry name" value="GIMA/IAN/Toc"/>
</dbReference>
<evidence type="ECO:0000256" key="5">
    <source>
        <dbReference type="ARBA" id="ARBA00022692"/>
    </source>
</evidence>
<keyword evidence="9" id="KW-1002">Plastid outer membrane</keyword>
<keyword evidence="8" id="KW-0378">Hydrolase</keyword>
<accession>A0AAW2N257</accession>
<evidence type="ECO:0000256" key="3">
    <source>
        <dbReference type="ARBA" id="ARBA00022528"/>
    </source>
</evidence>
<dbReference type="AlphaFoldDB" id="A0AAW2N257"/>
<evidence type="ECO:0000256" key="12">
    <source>
        <dbReference type="ARBA" id="ARBA00022989"/>
    </source>
</evidence>
<name>A0AAW2N257_9LAMI</name>
<gene>
    <name evidence="18" type="ORF">Scaly_2032700</name>
</gene>
<evidence type="ECO:0000256" key="8">
    <source>
        <dbReference type="ARBA" id="ARBA00022801"/>
    </source>
</evidence>
<dbReference type="Pfam" id="PF11886">
    <property type="entry name" value="TOC159_MAD"/>
    <property type="match status" value="1"/>
</dbReference>
<keyword evidence="5" id="KW-0812">Transmembrane</keyword>
<reference evidence="18" key="1">
    <citation type="submission" date="2020-06" db="EMBL/GenBank/DDBJ databases">
        <authorList>
            <person name="Li T."/>
            <person name="Hu X."/>
            <person name="Zhang T."/>
            <person name="Song X."/>
            <person name="Zhang H."/>
            <person name="Dai N."/>
            <person name="Sheng W."/>
            <person name="Hou X."/>
            <person name="Wei L."/>
        </authorList>
    </citation>
    <scope>NUCLEOTIDE SEQUENCE</scope>
    <source>
        <strain evidence="18">KEN8</strain>
        <tissue evidence="18">Leaf</tissue>
    </source>
</reference>
<evidence type="ECO:0000256" key="9">
    <source>
        <dbReference type="ARBA" id="ARBA00022805"/>
    </source>
</evidence>
<comment type="cofactor">
    <cofactor evidence="1">
        <name>Mg(2+)</name>
        <dbReference type="ChEBI" id="CHEBI:18420"/>
    </cofactor>
</comment>
<keyword evidence="3" id="KW-0150">Chloroplast</keyword>
<evidence type="ECO:0000256" key="13">
    <source>
        <dbReference type="ARBA" id="ARBA00023134"/>
    </source>
</evidence>
<dbReference type="SUPFAM" id="SSF52540">
    <property type="entry name" value="P-loop containing nucleoside triphosphate hydrolases"/>
    <property type="match status" value="1"/>
</dbReference>
<dbReference type="PANTHER" id="PTHR10903:SF68">
    <property type="entry name" value="TRANSLOCASE OF CHLOROPLAST 90, CHLOROPLASTIC"/>
    <property type="match status" value="1"/>
</dbReference>
<evidence type="ECO:0000256" key="10">
    <source>
        <dbReference type="ARBA" id="ARBA00022842"/>
    </source>
</evidence>
<evidence type="ECO:0000256" key="1">
    <source>
        <dbReference type="ARBA" id="ARBA00001946"/>
    </source>
</evidence>
<evidence type="ECO:0000256" key="14">
    <source>
        <dbReference type="ARBA" id="ARBA00023136"/>
    </source>
</evidence>
<evidence type="ECO:0000256" key="16">
    <source>
        <dbReference type="ARBA" id="ARBA00023775"/>
    </source>
</evidence>
<dbReference type="GO" id="GO:0015031">
    <property type="term" value="P:protein transport"/>
    <property type="evidence" value="ECO:0007669"/>
    <property type="project" value="UniProtKB-KW"/>
</dbReference>
<dbReference type="GO" id="GO:0046872">
    <property type="term" value="F:metal ion binding"/>
    <property type="evidence" value="ECO:0007669"/>
    <property type="project" value="UniProtKB-KW"/>
</dbReference>
<evidence type="ECO:0000313" key="18">
    <source>
        <dbReference type="EMBL" id="KAL0337576.1"/>
    </source>
</evidence>
<comment type="similarity">
    <text evidence="16">Belongs to the TRAFAC class TrmE-Era-EngA-EngB-Septin-like GTPase superfamily. AIG1/Toc34/Toc159-like paraseptin GTPase family. TOC159 subfamily.</text>
</comment>
<evidence type="ECO:0000256" key="4">
    <source>
        <dbReference type="ARBA" id="ARBA00022640"/>
    </source>
</evidence>
<keyword evidence="11" id="KW-0653">Protein transport</keyword>
<evidence type="ECO:0000259" key="17">
    <source>
        <dbReference type="PROSITE" id="PS51720"/>
    </source>
</evidence>
<dbReference type="PROSITE" id="PS51720">
    <property type="entry name" value="G_AIG1"/>
    <property type="match status" value="1"/>
</dbReference>
<keyword evidence="12" id="KW-1133">Transmembrane helix</keyword>
<keyword evidence="14" id="KW-0472">Membrane</keyword>
<keyword evidence="10" id="KW-0460">Magnesium</keyword>
<keyword evidence="4" id="KW-0934">Plastid</keyword>
<sequence length="743" mass="82670">MTSIKDWVFSQVVSKSIGSTRPLSASESSCHRNLIMKSLETELSYALGIIVSSNKLHSECCQIEFAFGLTQTNANLISRPVSTDVPCSSSDMITENVLSPREENSCGSNLSTEEKKLDPLQKVEALQIKFLRLLRRLGPFQDNLTAAKVLYRIHLATLIRAGESDLERANLESARAQAVAREQEETGLPVLDFSLKILVLGKTGVGKSSTINSILGGSKVTTNAFRPATNKVQEIVGIVNGIRVSFIDTPGLLPSSTNSDSKNRKILHSVKRFIRKSRPDVILYFERLDLISMGYCDFPLLKLVTDILGPAIWFSTNIVMTFSAAFLKVDNSGKKILPNGQVWMTQFMFLCISTKILGDVNTLLEFEDSIKLRPLDDEINELSFCDTEDEDEYDQLPPIRILTRAQFQKLTPSQKKDYLDELDYRETLYLKKQLKQEYIRRQKKDNDAVASDGNPDYPDGPPEAIMLPDMAVPPSFDSDSPVHRFRCLVMGDQWLARPVLDPHGWDHDVGFDGINLEIAAEVRKNIITCVSGQMSKDKQDFSIQCESTAAFLDPRGPTYSLGLDVQSAGKELICSFRSNAKLKSFKHNVTECGVSVTSFEDKYYYGAKIEDNISTKRRLNFKMNAGGITGAGQVVYGGAFEAILKGKDYPVRDDKTSLSMTLLSFKKETVLGGNIQSDFRLSRGTRMSINANINTQKMGQLCVKMNSSEHMEIALLAAISVLRSLLRKKANNNISSLETLETG</sequence>
<keyword evidence="2" id="KW-0813">Transport</keyword>
<keyword evidence="13" id="KW-0342">GTP-binding</keyword>